<dbReference type="Proteomes" id="UP000294743">
    <property type="component" value="Unassembled WGS sequence"/>
</dbReference>
<dbReference type="InterPro" id="IPR001387">
    <property type="entry name" value="Cro/C1-type_HTH"/>
</dbReference>
<keyword evidence="2" id="KW-0238">DNA-binding</keyword>
<accession>A0A4R7ZPS8</accession>
<dbReference type="GO" id="GO:0003677">
    <property type="term" value="F:DNA binding"/>
    <property type="evidence" value="ECO:0007669"/>
    <property type="project" value="UniProtKB-KW"/>
</dbReference>
<evidence type="ECO:0000313" key="3">
    <source>
        <dbReference type="Proteomes" id="UP000294743"/>
    </source>
</evidence>
<name>A0A4R7ZPS8_9FIRM</name>
<organism evidence="2 3">
    <name type="scientific">Breznakia blatticola</name>
    <dbReference type="NCBI Taxonomy" id="1754012"/>
    <lineage>
        <taxon>Bacteria</taxon>
        <taxon>Bacillati</taxon>
        <taxon>Bacillota</taxon>
        <taxon>Erysipelotrichia</taxon>
        <taxon>Erysipelotrichales</taxon>
        <taxon>Erysipelotrichaceae</taxon>
        <taxon>Breznakia</taxon>
    </lineage>
</organism>
<dbReference type="InterPro" id="IPR010982">
    <property type="entry name" value="Lambda_DNA-bd_dom_sf"/>
</dbReference>
<dbReference type="RefSeq" id="WP_134169430.1">
    <property type="nucleotide sequence ID" value="NZ_SODD01000016.1"/>
</dbReference>
<evidence type="ECO:0000313" key="2">
    <source>
        <dbReference type="EMBL" id="TDW19929.1"/>
    </source>
</evidence>
<dbReference type="Gene3D" id="1.10.260.40">
    <property type="entry name" value="lambda repressor-like DNA-binding domains"/>
    <property type="match status" value="1"/>
</dbReference>
<reference evidence="2 3" key="1">
    <citation type="submission" date="2019-03" db="EMBL/GenBank/DDBJ databases">
        <title>Genomic Encyclopedia of Type Strains, Phase IV (KMG-IV): sequencing the most valuable type-strain genomes for metagenomic binning, comparative biology and taxonomic classification.</title>
        <authorList>
            <person name="Goeker M."/>
        </authorList>
    </citation>
    <scope>NUCLEOTIDE SEQUENCE [LARGE SCALE GENOMIC DNA]</scope>
    <source>
        <strain evidence="2 3">DSM 28867</strain>
    </source>
</reference>
<dbReference type="EMBL" id="SODD01000016">
    <property type="protein sequence ID" value="TDW19929.1"/>
    <property type="molecule type" value="Genomic_DNA"/>
</dbReference>
<sequence length="81" mass="9388">MEDRQCLKDLHGIIIHNVRSELEKKEMSLYKLAKDANIGYSILWKMLDPKKDATFSVKTLHRVASTLDMTVAEITKQKQNQ</sequence>
<gene>
    <name evidence="2" type="ORF">EDD63_11631</name>
</gene>
<evidence type="ECO:0000259" key="1">
    <source>
        <dbReference type="Pfam" id="PF13443"/>
    </source>
</evidence>
<proteinExistence type="predicted"/>
<feature type="domain" description="HTH cro/C1-type" evidence="1">
    <location>
        <begin position="19"/>
        <end position="75"/>
    </location>
</feature>
<dbReference type="Pfam" id="PF13443">
    <property type="entry name" value="HTH_26"/>
    <property type="match status" value="1"/>
</dbReference>
<keyword evidence="3" id="KW-1185">Reference proteome</keyword>
<protein>
    <submittedName>
        <fullName evidence="2">Cro/C1-type helix-turn-helix DNA-binding protein</fullName>
    </submittedName>
</protein>
<dbReference type="SUPFAM" id="SSF47413">
    <property type="entry name" value="lambda repressor-like DNA-binding domains"/>
    <property type="match status" value="1"/>
</dbReference>
<dbReference type="AlphaFoldDB" id="A0A4R7ZPS8"/>
<comment type="caution">
    <text evidence="2">The sequence shown here is derived from an EMBL/GenBank/DDBJ whole genome shotgun (WGS) entry which is preliminary data.</text>
</comment>